<sequence>MPYAFTLDPGEFFAFGTEAEQIDKCKEWGLLSEKAAKTKTFTYKGNNVHLSCHIVGYVDKMTAVIEFDNGQRHCVHPSYLKEMQASGFGQKTAASSEENSDPSGTSDTAEQSDVPTTPKDAEPAITPKSEQAEQAESASSSKPPKAETAPKPAVKKGKAAKVELPEDKVKMSATIKEFTTVPNHFSDTDDEVVIYEAVSIEEPQAELGDAWSSYSATLKKLELQVGDKIQFEAKVIAKKLTKHPVPYKINNPSKIQKEGS</sequence>
<feature type="compositionally biased region" description="Polar residues" evidence="1">
    <location>
        <begin position="87"/>
        <end position="115"/>
    </location>
</feature>
<dbReference type="AlphaFoldDB" id="A0A3G3K0S5"/>
<proteinExistence type="predicted"/>
<evidence type="ECO:0000256" key="1">
    <source>
        <dbReference type="SAM" id="MobiDB-lite"/>
    </source>
</evidence>
<keyword evidence="3" id="KW-1185">Reference proteome</keyword>
<protein>
    <submittedName>
        <fullName evidence="2">Uncharacterized protein</fullName>
    </submittedName>
</protein>
<name>A0A3G3K0S5_9BACL</name>
<accession>A0A3G3K0S5</accession>
<dbReference type="KEGG" id="coh:EAV92_12725"/>
<evidence type="ECO:0000313" key="2">
    <source>
        <dbReference type="EMBL" id="AYQ73359.1"/>
    </source>
</evidence>
<feature type="compositionally biased region" description="Low complexity" evidence="1">
    <location>
        <begin position="127"/>
        <end position="152"/>
    </location>
</feature>
<dbReference type="EMBL" id="CP033433">
    <property type="protein sequence ID" value="AYQ73359.1"/>
    <property type="molecule type" value="Genomic_DNA"/>
</dbReference>
<dbReference type="RefSeq" id="WP_123041441.1">
    <property type="nucleotide sequence ID" value="NZ_CP033433.1"/>
</dbReference>
<gene>
    <name evidence="2" type="ORF">EAV92_12725</name>
</gene>
<evidence type="ECO:0000313" key="3">
    <source>
        <dbReference type="Proteomes" id="UP000269097"/>
    </source>
</evidence>
<dbReference type="Proteomes" id="UP000269097">
    <property type="component" value="Chromosome"/>
</dbReference>
<organism evidence="2 3">
    <name type="scientific">Cohnella candidum</name>
    <dbReference type="NCBI Taxonomy" id="2674991"/>
    <lineage>
        <taxon>Bacteria</taxon>
        <taxon>Bacillati</taxon>
        <taxon>Bacillota</taxon>
        <taxon>Bacilli</taxon>
        <taxon>Bacillales</taxon>
        <taxon>Paenibacillaceae</taxon>
        <taxon>Cohnella</taxon>
    </lineage>
</organism>
<reference evidence="2 3" key="1">
    <citation type="submission" date="2018-10" db="EMBL/GenBank/DDBJ databases">
        <title>Genome Sequence of Cohnella sp.</title>
        <authorList>
            <person name="Srinivasan S."/>
            <person name="Kim M.K."/>
        </authorList>
    </citation>
    <scope>NUCLEOTIDE SEQUENCE [LARGE SCALE GENOMIC DNA]</scope>
    <source>
        <strain evidence="2 3">18JY8-7</strain>
    </source>
</reference>
<feature type="region of interest" description="Disordered" evidence="1">
    <location>
        <begin position="86"/>
        <end position="168"/>
    </location>
</feature>